<dbReference type="EMBL" id="WOAA01000005">
    <property type="protein sequence ID" value="MUG66129.1"/>
    <property type="molecule type" value="Genomic_DNA"/>
</dbReference>
<sequence length="118" mass="12762">MRMFMVKVIGNGVIVAGLLMLLGGASFIGAATTALALTIIAFLLGDLIILPRTNNAAATAADAFLAFMLLWGISRTSGWEISIMELILIVAVLGVFEFIFHTMLYRTGYFSGARKIRF</sequence>
<gene>
    <name evidence="3" type="ORF">CHH67_16920</name>
    <name evidence="2" type="ORF">GNP94_08895</name>
</gene>
<keyword evidence="5" id="KW-1185">Reference proteome</keyword>
<dbReference type="Proteomes" id="UP000435177">
    <property type="component" value="Unassembled WGS sequence"/>
</dbReference>
<dbReference type="Pfam" id="PF10710">
    <property type="entry name" value="DUF2512"/>
    <property type="match status" value="1"/>
</dbReference>
<feature type="transmembrane region" description="Helical" evidence="1">
    <location>
        <begin position="12"/>
        <end position="44"/>
    </location>
</feature>
<keyword evidence="1" id="KW-1133">Transmembrane helix</keyword>
<keyword evidence="1" id="KW-0812">Transmembrane</keyword>
<reference evidence="3 4" key="1">
    <citation type="submission" date="2017-07" db="EMBL/GenBank/DDBJ databases">
        <title>Isolation and whole genome analysis of endospore-forming bacteria from heroin.</title>
        <authorList>
            <person name="Kalinowski J."/>
            <person name="Ahrens B."/>
            <person name="Al-Dilaimi A."/>
            <person name="Winkler A."/>
            <person name="Wibberg D."/>
            <person name="Schleenbecker U."/>
            <person name="Ruckert C."/>
            <person name="Wolfel R."/>
            <person name="Grass G."/>
        </authorList>
    </citation>
    <scope>NUCLEOTIDE SEQUENCE [LARGE SCALE GENOMIC DNA]</scope>
    <source>
        <strain evidence="3 4">7537-G1</strain>
    </source>
</reference>
<dbReference type="InterPro" id="IPR019649">
    <property type="entry name" value="DUF2512"/>
</dbReference>
<dbReference type="OrthoDB" id="2111682at2"/>
<evidence type="ECO:0000313" key="4">
    <source>
        <dbReference type="Proteomes" id="UP000215596"/>
    </source>
</evidence>
<evidence type="ECO:0000256" key="1">
    <source>
        <dbReference type="SAM" id="Phobius"/>
    </source>
</evidence>
<dbReference type="RefSeq" id="WP_095266383.1">
    <property type="nucleotide sequence ID" value="NZ_NPBY01000049.1"/>
</dbReference>
<proteinExistence type="predicted"/>
<evidence type="ECO:0000313" key="5">
    <source>
        <dbReference type="Proteomes" id="UP000435177"/>
    </source>
</evidence>
<dbReference type="EMBL" id="NPBY01000049">
    <property type="protein sequence ID" value="PAD74962.1"/>
    <property type="molecule type" value="Genomic_DNA"/>
</dbReference>
<feature type="transmembrane region" description="Helical" evidence="1">
    <location>
        <begin position="56"/>
        <end position="74"/>
    </location>
</feature>
<comment type="caution">
    <text evidence="3">The sequence shown here is derived from an EMBL/GenBank/DDBJ whole genome shotgun (WGS) entry which is preliminary data.</text>
</comment>
<dbReference type="AlphaFoldDB" id="A0A268EPC0"/>
<keyword evidence="1" id="KW-0472">Membrane</keyword>
<name>A0A268EPC0_9BACL</name>
<reference evidence="2 5" key="2">
    <citation type="submission" date="2019-11" db="EMBL/GenBank/DDBJ databases">
        <title>Draft genome sequences of five Paenibacillus species of dairy origin.</title>
        <authorList>
            <person name="Olajide A.M."/>
            <person name="Chen S."/>
            <person name="Lapointe G."/>
        </authorList>
    </citation>
    <scope>NUCLEOTIDE SEQUENCE [LARGE SCALE GENOMIC DNA]</scope>
    <source>
        <strain evidence="2 5">3CS1</strain>
    </source>
</reference>
<organism evidence="3 4">
    <name type="scientific">Paenibacillus campinasensis</name>
    <dbReference type="NCBI Taxonomy" id="66347"/>
    <lineage>
        <taxon>Bacteria</taxon>
        <taxon>Bacillati</taxon>
        <taxon>Bacillota</taxon>
        <taxon>Bacilli</taxon>
        <taxon>Bacillales</taxon>
        <taxon>Paenibacillaceae</taxon>
        <taxon>Paenibacillus</taxon>
    </lineage>
</organism>
<evidence type="ECO:0000313" key="3">
    <source>
        <dbReference type="EMBL" id="PAD74962.1"/>
    </source>
</evidence>
<accession>A0A268EPC0</accession>
<dbReference type="Proteomes" id="UP000215596">
    <property type="component" value="Unassembled WGS sequence"/>
</dbReference>
<evidence type="ECO:0000313" key="2">
    <source>
        <dbReference type="EMBL" id="MUG66129.1"/>
    </source>
</evidence>
<feature type="transmembrane region" description="Helical" evidence="1">
    <location>
        <begin position="86"/>
        <end position="105"/>
    </location>
</feature>
<protein>
    <submittedName>
        <fullName evidence="2">DUF2512 family protein</fullName>
    </submittedName>
</protein>